<proteinExistence type="predicted"/>
<name>A0A9D2IU65_9FIRM</name>
<keyword evidence="1" id="KW-0732">Signal</keyword>
<feature type="chain" id="PRO_5038736435" evidence="1">
    <location>
        <begin position="28"/>
        <end position="162"/>
    </location>
</feature>
<dbReference type="EMBL" id="DXBU01000097">
    <property type="protein sequence ID" value="HIZ22562.1"/>
    <property type="molecule type" value="Genomic_DNA"/>
</dbReference>
<evidence type="ECO:0000256" key="1">
    <source>
        <dbReference type="SAM" id="SignalP"/>
    </source>
</evidence>
<gene>
    <name evidence="2" type="ORF">IAA21_07180</name>
</gene>
<dbReference type="InterPro" id="IPR046145">
    <property type="entry name" value="DUF6147"/>
</dbReference>
<organism evidence="2 3">
    <name type="scientific">Candidatus Blautia faecigallinarum</name>
    <dbReference type="NCBI Taxonomy" id="2838488"/>
    <lineage>
        <taxon>Bacteria</taxon>
        <taxon>Bacillati</taxon>
        <taxon>Bacillota</taxon>
        <taxon>Clostridia</taxon>
        <taxon>Lachnospirales</taxon>
        <taxon>Lachnospiraceae</taxon>
        <taxon>Blautia</taxon>
    </lineage>
</organism>
<dbReference type="Pfam" id="PF19644">
    <property type="entry name" value="DUF6147"/>
    <property type="match status" value="1"/>
</dbReference>
<dbReference type="AlphaFoldDB" id="A0A9D2IU65"/>
<reference evidence="2" key="1">
    <citation type="journal article" date="2021" name="PeerJ">
        <title>Extensive microbial diversity within the chicken gut microbiome revealed by metagenomics and culture.</title>
        <authorList>
            <person name="Gilroy R."/>
            <person name="Ravi A."/>
            <person name="Getino M."/>
            <person name="Pursley I."/>
            <person name="Horton D.L."/>
            <person name="Alikhan N.F."/>
            <person name="Baker D."/>
            <person name="Gharbi K."/>
            <person name="Hall N."/>
            <person name="Watson M."/>
            <person name="Adriaenssens E.M."/>
            <person name="Foster-Nyarko E."/>
            <person name="Jarju S."/>
            <person name="Secka A."/>
            <person name="Antonio M."/>
            <person name="Oren A."/>
            <person name="Chaudhuri R.R."/>
            <person name="La Ragione R."/>
            <person name="Hildebrand F."/>
            <person name="Pallen M.J."/>
        </authorList>
    </citation>
    <scope>NUCLEOTIDE SEQUENCE</scope>
    <source>
        <strain evidence="2">14324</strain>
    </source>
</reference>
<feature type="signal peptide" evidence="1">
    <location>
        <begin position="1"/>
        <end position="27"/>
    </location>
</feature>
<comment type="caution">
    <text evidence="2">The sequence shown here is derived from an EMBL/GenBank/DDBJ whole genome shotgun (WGS) entry which is preliminary data.</text>
</comment>
<dbReference type="Proteomes" id="UP000824041">
    <property type="component" value="Unassembled WGS sequence"/>
</dbReference>
<accession>A0A9D2IU65</accession>
<reference evidence="2" key="2">
    <citation type="submission" date="2021-04" db="EMBL/GenBank/DDBJ databases">
        <authorList>
            <person name="Gilroy R."/>
        </authorList>
    </citation>
    <scope>NUCLEOTIDE SEQUENCE</scope>
    <source>
        <strain evidence="2">14324</strain>
    </source>
</reference>
<evidence type="ECO:0000313" key="2">
    <source>
        <dbReference type="EMBL" id="HIZ22562.1"/>
    </source>
</evidence>
<evidence type="ECO:0000313" key="3">
    <source>
        <dbReference type="Proteomes" id="UP000824041"/>
    </source>
</evidence>
<protein>
    <submittedName>
        <fullName evidence="2">Uncharacterized protein</fullName>
    </submittedName>
</protein>
<sequence>MRKRKVKILLSALMMLCMVLSGLSVSAADDRLGEVVDGSILTDEMQAEYGEPSKTKGTYLSSGSGSVTNLGGRQVYISGRTNCYRVSDEVSVTLTLQRLEGNSWVYVGSVGPVCAYNTYTVSASRTFSVSGGYYYRVKGTHAAIKGSTGESCSSYSNGIWVY</sequence>